<dbReference type="RefSeq" id="XP_032828070.1">
    <property type="nucleotide sequence ID" value="XM_032972179.1"/>
</dbReference>
<dbReference type="GO" id="GO:0043484">
    <property type="term" value="P:regulation of RNA splicing"/>
    <property type="evidence" value="ECO:0007669"/>
    <property type="project" value="TreeGrafter"/>
</dbReference>
<sequence length="588" mass="63317">MLFSRQGPDSAMAVRDTRWLTLEVCREFQRGTCSRVDTECKFAHPPKSCQVENGRVIACFDSLKDRCTRENCKYLHPPAHLKTQLEINGRNNLIQQKNAAMLAHQMQFAAVAGVLPGSQLPPVQWHHLYSTGGEDCGRPATKLWNLSARNPALAMQMFPVSPGLPTTQSAASSPFNPYLAPVSPAMSLVSATDLSLGNPVLLSGSPTVPSGPVNSGPSNQAQQASGSKLVRADRLEVCREFQRGNCSRGESECRFAHPAESTAVDSADNTVTVCMDHVKGRCSRDKCKYFHPPLHLQAKLKASQQAAQQHQHQHQHQAAAAAAAQAAAAAMAQSAAVQSLKRPLEATFDLALPPGFLAPLPKRAALDKANGATAMFSPSVLHYQQALASMQLQQQATFLPPDPSQWHEYAHMMGRTYGRLSQGTVLCMPPTTSLDCATSVASRDQASIWITQSAVQPMMSENGLPTHPHYHMRIPMIPGPAGSPVSATASPNSSLPFVTSSSANQSADTLTICRDFKSGHCTRPNCRFLHLLEDHVEIVEDRVTVCRDAAKGKCSRPLCKYYHPPAANSHAAAAAAAAAQSGLLQFAC</sequence>
<feature type="domain" description="C3H1-type" evidence="12">
    <location>
        <begin position="540"/>
        <end position="566"/>
    </location>
</feature>
<evidence type="ECO:0000313" key="17">
    <source>
        <dbReference type="RefSeq" id="XP_032828071.1"/>
    </source>
</evidence>
<proteinExistence type="inferred from homology"/>
<evidence type="ECO:0000313" key="16">
    <source>
        <dbReference type="RefSeq" id="XP_032828070.1"/>
    </source>
</evidence>
<dbReference type="GO" id="GO:0008270">
    <property type="term" value="F:zinc ion binding"/>
    <property type="evidence" value="ECO:0007669"/>
    <property type="project" value="UniProtKB-KW"/>
</dbReference>
<feature type="domain" description="C3H1-type" evidence="12">
    <location>
        <begin position="507"/>
        <end position="533"/>
    </location>
</feature>
<feature type="zinc finger region" description="C3H1-type" evidence="10">
    <location>
        <begin position="19"/>
        <end position="47"/>
    </location>
</feature>
<keyword evidence="13" id="KW-1185">Reference proteome</keyword>
<feature type="domain" description="C3H1-type" evidence="12">
    <location>
        <begin position="53"/>
        <end position="79"/>
    </location>
</feature>
<keyword evidence="3" id="KW-0963">Cytoplasm</keyword>
<dbReference type="Pfam" id="PF22628">
    <property type="entry name" value="zf-CCCH_10"/>
    <property type="match status" value="3"/>
</dbReference>
<evidence type="ECO:0000256" key="5">
    <source>
        <dbReference type="ARBA" id="ARBA00022737"/>
    </source>
</evidence>
<feature type="domain" description="C3H1-type" evidence="12">
    <location>
        <begin position="19"/>
        <end position="47"/>
    </location>
</feature>
<dbReference type="FunFam" id="3.30.1370.210:FF:000004">
    <property type="entry name" value="Muscleblind like splicing regulator 1"/>
    <property type="match status" value="1"/>
</dbReference>
<dbReference type="KEGG" id="pmrn:116952629"/>
<dbReference type="Proteomes" id="UP001318040">
    <property type="component" value="Chromosome 47"/>
</dbReference>
<dbReference type="Pfam" id="PF18044">
    <property type="entry name" value="zf-CCCH_4"/>
    <property type="match status" value="1"/>
</dbReference>
<feature type="zinc finger region" description="C3H1-type" evidence="10">
    <location>
        <begin position="53"/>
        <end position="79"/>
    </location>
</feature>
<dbReference type="InterPro" id="IPR000571">
    <property type="entry name" value="Znf_CCCH"/>
</dbReference>
<protein>
    <submittedName>
        <fullName evidence="14 15">Muscleblind-like protein 2 isoform X1</fullName>
    </submittedName>
</protein>
<feature type="zinc finger region" description="C3H1-type" evidence="10">
    <location>
        <begin position="268"/>
        <end position="294"/>
    </location>
</feature>
<dbReference type="GO" id="GO:0003723">
    <property type="term" value="F:RNA binding"/>
    <property type="evidence" value="ECO:0007669"/>
    <property type="project" value="TreeGrafter"/>
</dbReference>
<comment type="similarity">
    <text evidence="9">Belongs to the muscleblind family.</text>
</comment>
<reference evidence="14 15" key="1">
    <citation type="submission" date="2025-04" db="UniProtKB">
        <authorList>
            <consortium name="RefSeq"/>
        </authorList>
    </citation>
    <scope>IDENTIFICATION</scope>
    <source>
        <tissue evidence="14 15">Sperm</tissue>
    </source>
</reference>
<dbReference type="RefSeq" id="XP_032828069.1">
    <property type="nucleotide sequence ID" value="XM_032972178.1"/>
</dbReference>
<evidence type="ECO:0000259" key="12">
    <source>
        <dbReference type="PROSITE" id="PS50103"/>
    </source>
</evidence>
<feature type="domain" description="C3H1-type" evidence="12">
    <location>
        <begin position="268"/>
        <end position="294"/>
    </location>
</feature>
<evidence type="ECO:0000313" key="18">
    <source>
        <dbReference type="RefSeq" id="XP_032828072.1"/>
    </source>
</evidence>
<dbReference type="SMART" id="SM00356">
    <property type="entry name" value="ZnF_C3H1"/>
    <property type="match status" value="6"/>
</dbReference>
<dbReference type="RefSeq" id="XP_032828067.1">
    <property type="nucleotide sequence ID" value="XM_032972176.1"/>
</dbReference>
<dbReference type="GeneID" id="116952629"/>
<evidence type="ECO:0000256" key="9">
    <source>
        <dbReference type="ARBA" id="ARBA00038226"/>
    </source>
</evidence>
<feature type="region of interest" description="Disordered" evidence="11">
    <location>
        <begin position="202"/>
        <end position="228"/>
    </location>
</feature>
<evidence type="ECO:0000256" key="1">
    <source>
        <dbReference type="ARBA" id="ARBA00004123"/>
    </source>
</evidence>
<dbReference type="PANTHER" id="PTHR12675:SF12">
    <property type="entry name" value="PROTEIN MUSCLEBLIND"/>
    <property type="match status" value="1"/>
</dbReference>
<feature type="zinc finger region" description="C3H1-type" evidence="10">
    <location>
        <begin position="540"/>
        <end position="566"/>
    </location>
</feature>
<dbReference type="FunFam" id="3.30.1370.210:FF:000002">
    <property type="entry name" value="Muscleblind-like 1 isoform 2"/>
    <property type="match status" value="1"/>
</dbReference>
<gene>
    <name evidence="14 15 16 17 18" type="primary">LOC116952629</name>
</gene>
<comment type="subcellular location">
    <subcellularLocation>
        <location evidence="2">Cytoplasm</location>
    </subcellularLocation>
    <subcellularLocation>
        <location evidence="1">Nucleus</location>
    </subcellularLocation>
</comment>
<accession>A0AAJ7U1M1</accession>
<name>A0AAJ7U1M1_PETMA</name>
<keyword evidence="8" id="KW-0539">Nucleus</keyword>
<dbReference type="CTD" id="4154"/>
<feature type="compositionally biased region" description="Polar residues" evidence="11">
    <location>
        <begin position="204"/>
        <end position="226"/>
    </location>
</feature>
<keyword evidence="5" id="KW-0677">Repeat</keyword>
<dbReference type="AlphaFoldDB" id="A0AAJ7U1M1"/>
<evidence type="ECO:0000256" key="2">
    <source>
        <dbReference type="ARBA" id="ARBA00004496"/>
    </source>
</evidence>
<dbReference type="GO" id="GO:0005737">
    <property type="term" value="C:cytoplasm"/>
    <property type="evidence" value="ECO:0007669"/>
    <property type="project" value="UniProtKB-SubCell"/>
</dbReference>
<evidence type="ECO:0000256" key="8">
    <source>
        <dbReference type="ARBA" id="ARBA00023242"/>
    </source>
</evidence>
<evidence type="ECO:0000313" key="14">
    <source>
        <dbReference type="RefSeq" id="XP_032828067.1"/>
    </source>
</evidence>
<dbReference type="InterPro" id="IPR054429">
    <property type="entry name" value="Znf-CCCH_Muscleblind-like"/>
</dbReference>
<evidence type="ECO:0000256" key="3">
    <source>
        <dbReference type="ARBA" id="ARBA00022490"/>
    </source>
</evidence>
<dbReference type="InterPro" id="IPR041367">
    <property type="entry name" value="Znf-CCCH_4"/>
</dbReference>
<dbReference type="GO" id="GO:0005654">
    <property type="term" value="C:nucleoplasm"/>
    <property type="evidence" value="ECO:0007669"/>
    <property type="project" value="TreeGrafter"/>
</dbReference>
<dbReference type="PROSITE" id="PS50103">
    <property type="entry name" value="ZF_C3H1"/>
    <property type="match status" value="6"/>
</dbReference>
<keyword evidence="6 10" id="KW-0863">Zinc-finger</keyword>
<evidence type="ECO:0000256" key="10">
    <source>
        <dbReference type="PROSITE-ProRule" id="PRU00723"/>
    </source>
</evidence>
<evidence type="ECO:0000313" key="15">
    <source>
        <dbReference type="RefSeq" id="XP_032828069.1"/>
    </source>
</evidence>
<dbReference type="Pfam" id="PF14608">
    <property type="entry name" value="zf-CCCH_2"/>
    <property type="match status" value="1"/>
</dbReference>
<dbReference type="PANTHER" id="PTHR12675">
    <property type="entry name" value="MUSCLEBLIND-LIKE PROTEIN"/>
    <property type="match status" value="1"/>
</dbReference>
<evidence type="ECO:0000256" key="7">
    <source>
        <dbReference type="ARBA" id="ARBA00022833"/>
    </source>
</evidence>
<keyword evidence="7 10" id="KW-0862">Zinc</keyword>
<feature type="domain" description="C3H1-type" evidence="12">
    <location>
        <begin position="232"/>
        <end position="260"/>
    </location>
</feature>
<organism evidence="13 16">
    <name type="scientific">Petromyzon marinus</name>
    <name type="common">Sea lamprey</name>
    <dbReference type="NCBI Taxonomy" id="7757"/>
    <lineage>
        <taxon>Eukaryota</taxon>
        <taxon>Metazoa</taxon>
        <taxon>Chordata</taxon>
        <taxon>Craniata</taxon>
        <taxon>Vertebrata</taxon>
        <taxon>Cyclostomata</taxon>
        <taxon>Hyperoartia</taxon>
        <taxon>Petromyzontiformes</taxon>
        <taxon>Petromyzontidae</taxon>
        <taxon>Petromyzon</taxon>
    </lineage>
</organism>
<evidence type="ECO:0000256" key="11">
    <source>
        <dbReference type="SAM" id="MobiDB-lite"/>
    </source>
</evidence>
<keyword evidence="4 10" id="KW-0479">Metal-binding</keyword>
<dbReference type="RefSeq" id="XP_032828071.1">
    <property type="nucleotide sequence ID" value="XM_032972180.1"/>
</dbReference>
<evidence type="ECO:0000313" key="13">
    <source>
        <dbReference type="Proteomes" id="UP001318040"/>
    </source>
</evidence>
<dbReference type="Gene3D" id="3.30.1370.210">
    <property type="match status" value="3"/>
</dbReference>
<evidence type="ECO:0000256" key="6">
    <source>
        <dbReference type="ARBA" id="ARBA00022771"/>
    </source>
</evidence>
<dbReference type="RefSeq" id="XP_032828072.1">
    <property type="nucleotide sequence ID" value="XM_032972181.1"/>
</dbReference>
<evidence type="ECO:0000256" key="4">
    <source>
        <dbReference type="ARBA" id="ARBA00022723"/>
    </source>
</evidence>
<feature type="zinc finger region" description="C3H1-type" evidence="10">
    <location>
        <begin position="507"/>
        <end position="533"/>
    </location>
</feature>
<feature type="zinc finger region" description="C3H1-type" evidence="10">
    <location>
        <begin position="232"/>
        <end position="260"/>
    </location>
</feature>